<evidence type="ECO:0000256" key="4">
    <source>
        <dbReference type="ARBA" id="ARBA00022692"/>
    </source>
</evidence>
<keyword evidence="2 7" id="KW-0813">Transport</keyword>
<dbReference type="RefSeq" id="WP_149854398.1">
    <property type="nucleotide sequence ID" value="NZ_VUOB01000075.1"/>
</dbReference>
<dbReference type="PROSITE" id="PS50928">
    <property type="entry name" value="ABC_TM1"/>
    <property type="match status" value="1"/>
</dbReference>
<feature type="transmembrane region" description="Helical" evidence="7">
    <location>
        <begin position="202"/>
        <end position="225"/>
    </location>
</feature>
<evidence type="ECO:0000256" key="6">
    <source>
        <dbReference type="ARBA" id="ARBA00023136"/>
    </source>
</evidence>
<dbReference type="InterPro" id="IPR025966">
    <property type="entry name" value="OppC_N"/>
</dbReference>
<dbReference type="Pfam" id="PF12911">
    <property type="entry name" value="OppC_N"/>
    <property type="match status" value="1"/>
</dbReference>
<dbReference type="InterPro" id="IPR000515">
    <property type="entry name" value="MetI-like"/>
</dbReference>
<keyword evidence="3" id="KW-1003">Cell membrane</keyword>
<dbReference type="GO" id="GO:0005886">
    <property type="term" value="C:plasma membrane"/>
    <property type="evidence" value="ECO:0007669"/>
    <property type="project" value="UniProtKB-SubCell"/>
</dbReference>
<dbReference type="GO" id="GO:0055085">
    <property type="term" value="P:transmembrane transport"/>
    <property type="evidence" value="ECO:0007669"/>
    <property type="project" value="InterPro"/>
</dbReference>
<feature type="transmembrane region" description="Helical" evidence="7">
    <location>
        <begin position="54"/>
        <end position="77"/>
    </location>
</feature>
<evidence type="ECO:0000313" key="11">
    <source>
        <dbReference type="Proteomes" id="UP000323454"/>
    </source>
</evidence>
<accession>A0A5B2WNB7</accession>
<dbReference type="CDD" id="cd06261">
    <property type="entry name" value="TM_PBP2"/>
    <property type="match status" value="1"/>
</dbReference>
<name>A0A5B2WNB7_9PSEU</name>
<reference evidence="10 11" key="2">
    <citation type="submission" date="2019-09" db="EMBL/GenBank/DDBJ databases">
        <authorList>
            <person name="Jin C."/>
        </authorList>
    </citation>
    <scope>NUCLEOTIDE SEQUENCE [LARGE SCALE GENOMIC DNA]</scope>
    <source>
        <strain evidence="10 11">AN110305</strain>
    </source>
</reference>
<evidence type="ECO:0000256" key="5">
    <source>
        <dbReference type="ARBA" id="ARBA00022989"/>
    </source>
</evidence>
<evidence type="ECO:0000256" key="1">
    <source>
        <dbReference type="ARBA" id="ARBA00004651"/>
    </source>
</evidence>
<feature type="domain" description="ABC transmembrane type-1" evidence="9">
    <location>
        <begin position="130"/>
        <end position="332"/>
    </location>
</feature>
<dbReference type="Pfam" id="PF00528">
    <property type="entry name" value="BPD_transp_1"/>
    <property type="match status" value="1"/>
</dbReference>
<sequence length="345" mass="37351">MNEPTGLAVTSDHRDTAGSSEEPPPDQTLAPAEVAGRSPTQLAWRRFRRDRTGVISGAVVLLFFLAGLGAPVIAALYGKDPYTTYGQNQPGLLNEFGYPAKPNGGIDGQFWLGLEPSLGRDVFTQLLYGIRTSLLISLAVVLIITTLGVLIGVVAGYTGRWVDFGVGRVIDVVLSFPSTLFFIAFIPVIQSLFVPPDQETPTWLRATTVILVLSAFGWAQIARLMRGQVLSLREREYIEAARIAGAGPGRIIRAELLPNLWTPILVSVSMTVPTYVTTEAALSFLGVGMVEPTPDWGRMIHRGAEVYSADLSYMLAPGLAMLVFVIAFNLLGDSVRDALDPRAHR</sequence>
<evidence type="ECO:0000256" key="2">
    <source>
        <dbReference type="ARBA" id="ARBA00022448"/>
    </source>
</evidence>
<dbReference type="InterPro" id="IPR050366">
    <property type="entry name" value="BP-dependent_transpt_permease"/>
</dbReference>
<evidence type="ECO:0000259" key="9">
    <source>
        <dbReference type="PROSITE" id="PS50928"/>
    </source>
</evidence>
<dbReference type="EMBL" id="VUOB01000075">
    <property type="protein sequence ID" value="KAA2252474.1"/>
    <property type="molecule type" value="Genomic_DNA"/>
</dbReference>
<dbReference type="SUPFAM" id="SSF161098">
    <property type="entry name" value="MetI-like"/>
    <property type="match status" value="1"/>
</dbReference>
<feature type="transmembrane region" description="Helical" evidence="7">
    <location>
        <begin position="169"/>
        <end position="190"/>
    </location>
</feature>
<evidence type="ECO:0000256" key="7">
    <source>
        <dbReference type="RuleBase" id="RU363032"/>
    </source>
</evidence>
<dbReference type="Gene3D" id="1.10.3720.10">
    <property type="entry name" value="MetI-like"/>
    <property type="match status" value="1"/>
</dbReference>
<keyword evidence="6 7" id="KW-0472">Membrane</keyword>
<keyword evidence="11" id="KW-1185">Reference proteome</keyword>
<comment type="subcellular location">
    <subcellularLocation>
        <location evidence="1 7">Cell membrane</location>
        <topology evidence="1 7">Multi-pass membrane protein</topology>
    </subcellularLocation>
</comment>
<dbReference type="Proteomes" id="UP000323454">
    <property type="component" value="Unassembled WGS sequence"/>
</dbReference>
<dbReference type="OrthoDB" id="6637947at2"/>
<reference evidence="10 11" key="1">
    <citation type="submission" date="2019-09" db="EMBL/GenBank/DDBJ databases">
        <title>Goodfellowia gen. nov., a new genus of the Pseudonocardineae related to Actinoalloteichus, containing Goodfellowia coeruleoviolacea gen. nov., comb. nov. gen. nov., comb. nov.</title>
        <authorList>
            <person name="Labeda D."/>
        </authorList>
    </citation>
    <scope>NUCLEOTIDE SEQUENCE [LARGE SCALE GENOMIC DNA]</scope>
    <source>
        <strain evidence="10 11">AN110305</strain>
    </source>
</reference>
<keyword evidence="5 7" id="KW-1133">Transmembrane helix</keyword>
<evidence type="ECO:0000256" key="8">
    <source>
        <dbReference type="SAM" id="MobiDB-lite"/>
    </source>
</evidence>
<comment type="caution">
    <text evidence="10">The sequence shown here is derived from an EMBL/GenBank/DDBJ whole genome shotgun (WGS) entry which is preliminary data.</text>
</comment>
<feature type="region of interest" description="Disordered" evidence="8">
    <location>
        <begin position="1"/>
        <end position="36"/>
    </location>
</feature>
<comment type="similarity">
    <text evidence="7">Belongs to the binding-protein-dependent transport system permease family.</text>
</comment>
<dbReference type="PANTHER" id="PTHR43386">
    <property type="entry name" value="OLIGOPEPTIDE TRANSPORT SYSTEM PERMEASE PROTEIN APPC"/>
    <property type="match status" value="1"/>
</dbReference>
<dbReference type="AlphaFoldDB" id="A0A5B2WNB7"/>
<protein>
    <submittedName>
        <fullName evidence="10">ABC transporter permease</fullName>
    </submittedName>
</protein>
<organism evidence="10 11">
    <name type="scientific">Solihabitans fulvus</name>
    <dbReference type="NCBI Taxonomy" id="1892852"/>
    <lineage>
        <taxon>Bacteria</taxon>
        <taxon>Bacillati</taxon>
        <taxon>Actinomycetota</taxon>
        <taxon>Actinomycetes</taxon>
        <taxon>Pseudonocardiales</taxon>
        <taxon>Pseudonocardiaceae</taxon>
        <taxon>Solihabitans</taxon>
    </lineage>
</organism>
<feature type="transmembrane region" description="Helical" evidence="7">
    <location>
        <begin position="311"/>
        <end position="331"/>
    </location>
</feature>
<dbReference type="InterPro" id="IPR035906">
    <property type="entry name" value="MetI-like_sf"/>
</dbReference>
<evidence type="ECO:0000313" key="10">
    <source>
        <dbReference type="EMBL" id="KAA2252474.1"/>
    </source>
</evidence>
<gene>
    <name evidence="10" type="ORF">F0L68_36150</name>
</gene>
<evidence type="ECO:0000256" key="3">
    <source>
        <dbReference type="ARBA" id="ARBA00022475"/>
    </source>
</evidence>
<feature type="transmembrane region" description="Helical" evidence="7">
    <location>
        <begin position="134"/>
        <end position="157"/>
    </location>
</feature>
<dbReference type="PANTHER" id="PTHR43386:SF1">
    <property type="entry name" value="D,D-DIPEPTIDE TRANSPORT SYSTEM PERMEASE PROTEIN DDPC-RELATED"/>
    <property type="match status" value="1"/>
</dbReference>
<proteinExistence type="inferred from homology"/>
<keyword evidence="4 7" id="KW-0812">Transmembrane</keyword>